<proteinExistence type="predicted"/>
<evidence type="ECO:0000313" key="1">
    <source>
        <dbReference type="EMBL" id="MED6170186.1"/>
    </source>
</evidence>
<gene>
    <name evidence="1" type="ORF">PIB30_028420</name>
</gene>
<dbReference type="Proteomes" id="UP001341840">
    <property type="component" value="Unassembled WGS sequence"/>
</dbReference>
<dbReference type="EMBL" id="JASCZI010151147">
    <property type="protein sequence ID" value="MED6170186.1"/>
    <property type="molecule type" value="Genomic_DNA"/>
</dbReference>
<name>A0ABU6VD47_9FABA</name>
<protein>
    <submittedName>
        <fullName evidence="1">Uncharacterized protein</fullName>
    </submittedName>
</protein>
<sequence length="68" mass="7505">MTNNSNMAGRGQLTRDPDINRLDRTYHVAGAIGFQDPRTLTGRGVVPYMPPSDCLVPYIREARFGGPL</sequence>
<comment type="caution">
    <text evidence="1">The sequence shown here is derived from an EMBL/GenBank/DDBJ whole genome shotgun (WGS) entry which is preliminary data.</text>
</comment>
<accession>A0ABU6VD47</accession>
<organism evidence="1 2">
    <name type="scientific">Stylosanthes scabra</name>
    <dbReference type="NCBI Taxonomy" id="79078"/>
    <lineage>
        <taxon>Eukaryota</taxon>
        <taxon>Viridiplantae</taxon>
        <taxon>Streptophyta</taxon>
        <taxon>Embryophyta</taxon>
        <taxon>Tracheophyta</taxon>
        <taxon>Spermatophyta</taxon>
        <taxon>Magnoliopsida</taxon>
        <taxon>eudicotyledons</taxon>
        <taxon>Gunneridae</taxon>
        <taxon>Pentapetalae</taxon>
        <taxon>rosids</taxon>
        <taxon>fabids</taxon>
        <taxon>Fabales</taxon>
        <taxon>Fabaceae</taxon>
        <taxon>Papilionoideae</taxon>
        <taxon>50 kb inversion clade</taxon>
        <taxon>dalbergioids sensu lato</taxon>
        <taxon>Dalbergieae</taxon>
        <taxon>Pterocarpus clade</taxon>
        <taxon>Stylosanthes</taxon>
    </lineage>
</organism>
<keyword evidence="2" id="KW-1185">Reference proteome</keyword>
<evidence type="ECO:0000313" key="2">
    <source>
        <dbReference type="Proteomes" id="UP001341840"/>
    </source>
</evidence>
<reference evidence="1 2" key="1">
    <citation type="journal article" date="2023" name="Plants (Basel)">
        <title>Bridging the Gap: Combining Genomics and Transcriptomics Approaches to Understand Stylosanthes scabra, an Orphan Legume from the Brazilian Caatinga.</title>
        <authorList>
            <person name="Ferreira-Neto J.R.C."/>
            <person name="da Silva M.D."/>
            <person name="Binneck E."/>
            <person name="de Melo N.F."/>
            <person name="da Silva R.H."/>
            <person name="de Melo A.L.T.M."/>
            <person name="Pandolfi V."/>
            <person name="Bustamante F.O."/>
            <person name="Brasileiro-Vidal A.C."/>
            <person name="Benko-Iseppon A.M."/>
        </authorList>
    </citation>
    <scope>NUCLEOTIDE SEQUENCE [LARGE SCALE GENOMIC DNA]</scope>
    <source>
        <tissue evidence="1">Leaves</tissue>
    </source>
</reference>